<evidence type="ECO:0000313" key="3">
    <source>
        <dbReference type="EMBL" id="AYD89156.1"/>
    </source>
</evidence>
<dbReference type="SMART" id="SM00530">
    <property type="entry name" value="HTH_XRE"/>
    <property type="match status" value="1"/>
</dbReference>
<sequence length="163" mass="17286">MTWTPLRYIFDEAVSAEVRSQAHRTGLSAEDLSVVTGLSLVTVQDGLSGQVPFSVSELSKIAAPLGVSASEIIARAERVVAAQGNRHHTTPTHPVPATEESTEESPRHAAPAPRATARTTGPSDDQAPLGAEALDEFLAHIDRQLSETIQHRHGSPSPDQGDT</sequence>
<evidence type="ECO:0000259" key="2">
    <source>
        <dbReference type="PROSITE" id="PS50943"/>
    </source>
</evidence>
<dbReference type="InterPro" id="IPR010982">
    <property type="entry name" value="Lambda_DNA-bd_dom_sf"/>
</dbReference>
<dbReference type="SUPFAM" id="SSF47413">
    <property type="entry name" value="lambda repressor-like DNA-binding domains"/>
    <property type="match status" value="1"/>
</dbReference>
<dbReference type="PROSITE" id="PS50943">
    <property type="entry name" value="HTH_CROC1"/>
    <property type="match status" value="1"/>
</dbReference>
<dbReference type="InterPro" id="IPR013975">
    <property type="entry name" value="Tscrpt_reg_BetR_N"/>
</dbReference>
<reference evidence="3 4" key="1">
    <citation type="submission" date="2018-09" db="EMBL/GenBank/DDBJ databases">
        <authorList>
            <person name="Li J."/>
        </authorList>
    </citation>
    <scope>NUCLEOTIDE SEQUENCE [LARGE SCALE GENOMIC DNA]</scope>
    <source>
        <strain evidence="3 4">2129</strain>
    </source>
</reference>
<dbReference type="Proteomes" id="UP000273001">
    <property type="component" value="Chromosome"/>
</dbReference>
<organism evidence="3 4">
    <name type="scientific">Actinomyces lilanjuaniae</name>
    <dbReference type="NCBI Taxonomy" id="2321394"/>
    <lineage>
        <taxon>Bacteria</taxon>
        <taxon>Bacillati</taxon>
        <taxon>Actinomycetota</taxon>
        <taxon>Actinomycetes</taxon>
        <taxon>Actinomycetales</taxon>
        <taxon>Actinomycetaceae</taxon>
        <taxon>Actinomyces</taxon>
    </lineage>
</organism>
<dbReference type="Gene3D" id="1.10.260.40">
    <property type="entry name" value="lambda repressor-like DNA-binding domains"/>
    <property type="match status" value="1"/>
</dbReference>
<evidence type="ECO:0000313" key="4">
    <source>
        <dbReference type="Proteomes" id="UP000273001"/>
    </source>
</evidence>
<dbReference type="InterPro" id="IPR001387">
    <property type="entry name" value="Cro/C1-type_HTH"/>
</dbReference>
<feature type="region of interest" description="Disordered" evidence="1">
    <location>
        <begin position="80"/>
        <end position="163"/>
    </location>
</feature>
<dbReference type="EMBL" id="CP032514">
    <property type="protein sequence ID" value="AYD89156.1"/>
    <property type="molecule type" value="Genomic_DNA"/>
</dbReference>
<dbReference type="RefSeq" id="WP_120203541.1">
    <property type="nucleotide sequence ID" value="NZ_CP032514.1"/>
</dbReference>
<accession>A0ABM6Z2E5</accession>
<name>A0ABM6Z2E5_9ACTO</name>
<feature type="domain" description="HTH cro/C1-type" evidence="2">
    <location>
        <begin position="26"/>
        <end position="72"/>
    </location>
</feature>
<keyword evidence="4" id="KW-1185">Reference proteome</keyword>
<proteinExistence type="predicted"/>
<protein>
    <submittedName>
        <fullName evidence="3">XRE family transcriptional regulator</fullName>
    </submittedName>
</protein>
<feature type="compositionally biased region" description="Low complexity" evidence="1">
    <location>
        <begin position="108"/>
        <end position="120"/>
    </location>
</feature>
<dbReference type="Pfam" id="PF08667">
    <property type="entry name" value="BetR"/>
    <property type="match status" value="1"/>
</dbReference>
<gene>
    <name evidence="3" type="ORF">D5R93_02185</name>
</gene>
<dbReference type="CDD" id="cd00093">
    <property type="entry name" value="HTH_XRE"/>
    <property type="match status" value="1"/>
</dbReference>
<evidence type="ECO:0000256" key="1">
    <source>
        <dbReference type="SAM" id="MobiDB-lite"/>
    </source>
</evidence>